<dbReference type="EMBL" id="BAABCA010000001">
    <property type="protein sequence ID" value="GAA4232368.1"/>
    <property type="molecule type" value="Genomic_DNA"/>
</dbReference>
<keyword evidence="1" id="KW-1133">Transmembrane helix</keyword>
<keyword evidence="1" id="KW-0812">Transmembrane</keyword>
<evidence type="ECO:0000313" key="3">
    <source>
        <dbReference type="Proteomes" id="UP001501496"/>
    </source>
</evidence>
<dbReference type="Proteomes" id="UP001501496">
    <property type="component" value="Unassembled WGS sequence"/>
</dbReference>
<dbReference type="InterPro" id="IPR036909">
    <property type="entry name" value="Cyt_c-like_dom_sf"/>
</dbReference>
<protein>
    <recommendedName>
        <fullName evidence="4">Monoheme cytochrome C</fullName>
    </recommendedName>
</protein>
<organism evidence="2 3">
    <name type="scientific">Postechiella marina</name>
    <dbReference type="NCBI Taxonomy" id="943941"/>
    <lineage>
        <taxon>Bacteria</taxon>
        <taxon>Pseudomonadati</taxon>
        <taxon>Bacteroidota</taxon>
        <taxon>Flavobacteriia</taxon>
        <taxon>Flavobacteriales</taxon>
        <taxon>Flavobacteriaceae</taxon>
        <taxon>Postechiella</taxon>
    </lineage>
</organism>
<reference evidence="3" key="1">
    <citation type="journal article" date="2019" name="Int. J. Syst. Evol. Microbiol.">
        <title>The Global Catalogue of Microorganisms (GCM) 10K type strain sequencing project: providing services to taxonomists for standard genome sequencing and annotation.</title>
        <authorList>
            <consortium name="The Broad Institute Genomics Platform"/>
            <consortium name="The Broad Institute Genome Sequencing Center for Infectious Disease"/>
            <person name="Wu L."/>
            <person name="Ma J."/>
        </authorList>
    </citation>
    <scope>NUCLEOTIDE SEQUENCE [LARGE SCALE GENOMIC DNA]</scope>
    <source>
        <strain evidence="3">JCM 17630</strain>
    </source>
</reference>
<comment type="caution">
    <text evidence="2">The sequence shown here is derived from an EMBL/GenBank/DDBJ whole genome shotgun (WGS) entry which is preliminary data.</text>
</comment>
<feature type="transmembrane region" description="Helical" evidence="1">
    <location>
        <begin position="12"/>
        <end position="33"/>
    </location>
</feature>
<gene>
    <name evidence="2" type="ORF">GCM10022291_07030</name>
</gene>
<sequence>MNSNDFKQTVKAIYIKLVLFFALLVFVAIMLIIKITNPSFLNTQKEEVEVNQYVSTDGIDPNEIKNGIHLPTGFKEGDGLFEVVISCTPCHSAKLVTQNRATKEGWSSIIKWMQETQNLWDLGENESIIVNYLATHYAPENKGRRENLKDIDWYDLK</sequence>
<evidence type="ECO:0008006" key="4">
    <source>
        <dbReference type="Google" id="ProtNLM"/>
    </source>
</evidence>
<dbReference type="RefSeq" id="WP_344786679.1">
    <property type="nucleotide sequence ID" value="NZ_BAABCA010000001.1"/>
</dbReference>
<dbReference type="SUPFAM" id="SSF46626">
    <property type="entry name" value="Cytochrome c"/>
    <property type="match status" value="1"/>
</dbReference>
<evidence type="ECO:0000256" key="1">
    <source>
        <dbReference type="SAM" id="Phobius"/>
    </source>
</evidence>
<proteinExistence type="predicted"/>
<accession>A0ABP8C220</accession>
<keyword evidence="3" id="KW-1185">Reference proteome</keyword>
<dbReference type="Gene3D" id="1.10.760.10">
    <property type="entry name" value="Cytochrome c-like domain"/>
    <property type="match status" value="1"/>
</dbReference>
<keyword evidence="1" id="KW-0472">Membrane</keyword>
<evidence type="ECO:0000313" key="2">
    <source>
        <dbReference type="EMBL" id="GAA4232368.1"/>
    </source>
</evidence>
<name>A0ABP8C220_9FLAO</name>